<organism evidence="2 3">
    <name type="scientific">Streptomyces fulvorobeus</name>
    <dbReference type="NCBI Taxonomy" id="284028"/>
    <lineage>
        <taxon>Bacteria</taxon>
        <taxon>Bacillati</taxon>
        <taxon>Actinomycetota</taxon>
        <taxon>Actinomycetes</taxon>
        <taxon>Kitasatosporales</taxon>
        <taxon>Streptomycetaceae</taxon>
        <taxon>Streptomyces</taxon>
    </lineage>
</organism>
<comment type="caution">
    <text evidence="2">The sequence shown here is derived from an EMBL/GenBank/DDBJ whole genome shotgun (WGS) entry which is preliminary data.</text>
</comment>
<keyword evidence="3" id="KW-1185">Reference proteome</keyword>
<dbReference type="Proteomes" id="UP000498980">
    <property type="component" value="Unassembled WGS sequence"/>
</dbReference>
<sequence length="91" mass="9811">MHGLGACHGLEIAFVFDTLDRPEAVALTGPGAPRELADAMHRAWVRFVASGDPGWPSWDATRPVMAFGPGAPSVVRAPRQDELDGWDPYRG</sequence>
<accession>A0A7J0CBE0</accession>
<dbReference type="Gene3D" id="3.40.50.1820">
    <property type="entry name" value="alpha/beta hydrolase"/>
    <property type="match status" value="1"/>
</dbReference>
<dbReference type="EMBL" id="BLWC01000001">
    <property type="protein sequence ID" value="GFM99517.1"/>
    <property type="molecule type" value="Genomic_DNA"/>
</dbReference>
<feature type="compositionally biased region" description="Basic and acidic residues" evidence="1">
    <location>
        <begin position="78"/>
        <end position="91"/>
    </location>
</feature>
<feature type="region of interest" description="Disordered" evidence="1">
    <location>
        <begin position="71"/>
        <end position="91"/>
    </location>
</feature>
<dbReference type="SUPFAM" id="SSF53474">
    <property type="entry name" value="alpha/beta-Hydrolases"/>
    <property type="match status" value="1"/>
</dbReference>
<evidence type="ECO:0000256" key="1">
    <source>
        <dbReference type="SAM" id="MobiDB-lite"/>
    </source>
</evidence>
<gene>
    <name evidence="2" type="ORF">Sfulv_43280</name>
</gene>
<protein>
    <recommendedName>
        <fullName evidence="4">Carboxylesterase</fullName>
    </recommendedName>
</protein>
<name>A0A7J0CBE0_9ACTN</name>
<evidence type="ECO:0008006" key="4">
    <source>
        <dbReference type="Google" id="ProtNLM"/>
    </source>
</evidence>
<reference evidence="2 3" key="1">
    <citation type="submission" date="2020-05" db="EMBL/GenBank/DDBJ databases">
        <title>Whole genome shotgun sequence of Streptomyces fulvorobeus NBRC 15897.</title>
        <authorList>
            <person name="Komaki H."/>
            <person name="Tamura T."/>
        </authorList>
    </citation>
    <scope>NUCLEOTIDE SEQUENCE [LARGE SCALE GENOMIC DNA]</scope>
    <source>
        <strain evidence="2 3">NBRC 15897</strain>
    </source>
</reference>
<proteinExistence type="predicted"/>
<dbReference type="AlphaFoldDB" id="A0A7J0CBE0"/>
<evidence type="ECO:0000313" key="2">
    <source>
        <dbReference type="EMBL" id="GFM99517.1"/>
    </source>
</evidence>
<evidence type="ECO:0000313" key="3">
    <source>
        <dbReference type="Proteomes" id="UP000498980"/>
    </source>
</evidence>
<dbReference type="InterPro" id="IPR029058">
    <property type="entry name" value="AB_hydrolase_fold"/>
</dbReference>